<dbReference type="Gene3D" id="1.50.10.10">
    <property type="match status" value="1"/>
</dbReference>
<reference evidence="1 2" key="1">
    <citation type="submission" date="2018-01" db="EMBL/GenBank/DDBJ databases">
        <title>Arthrobacter sp. nov., from glaciers in China.</title>
        <authorList>
            <person name="Liu Q."/>
            <person name="Xin Y.-H."/>
        </authorList>
    </citation>
    <scope>NUCLEOTIDE SEQUENCE [LARGE SCALE GENOMIC DNA]</scope>
    <source>
        <strain evidence="1 2">HLT2-12-2</strain>
    </source>
</reference>
<dbReference type="InterPro" id="IPR008928">
    <property type="entry name" value="6-hairpin_glycosidase_sf"/>
</dbReference>
<evidence type="ECO:0000313" key="1">
    <source>
        <dbReference type="EMBL" id="POH75047.1"/>
    </source>
</evidence>
<dbReference type="PIRSF" id="PIRSF028846">
    <property type="entry name" value="UCP028846"/>
    <property type="match status" value="1"/>
</dbReference>
<dbReference type="PANTHER" id="PTHR31047:SF0">
    <property type="entry name" value="MEIOTICALLY UP-REGULATED GENE 157 PROTEIN"/>
    <property type="match status" value="1"/>
</dbReference>
<sequence length="443" mass="48764">MGNEGPASKEIVAAWDGREFLKGPLLECAELIETITGDPELASIFHEGMRNTLETTLSREADGTTFVITGDIPAMWLRDSSAQMLPFLRFLDSSDGPALYELLAGLSKRQFQYVAQDSYANAFNQEANGASYDPEDCCDDPWVWERKYEVDSLAFPLWLAHTVWRRTTRTDVFDEAVHGVLRTIVNQLRLEQDHEKNSPYSFVRNTDLPSETLQRGGKGPALGITGMTWAGFRPSDDACVYSFNVPVNLFAAQALRQLAEIAAEIYDDGQLASDAASLAAEIAAGVAEFGVIHHPLHGDMYAYEVDGLGNTLLMDDANMPSLLSLPLTGGIDQDDPLYLATRAFILSGENPYYYRGSHAAGIGSPHTPSGYIWPIGLAVQGLTTPEKTEKLRLLQLLRDTTGGTGAMHEGFDVDNPARFTRPWFSWANSMFAELLLDYCDLGN</sequence>
<accession>A0A2S4A1P1</accession>
<dbReference type="GO" id="GO:0005975">
    <property type="term" value="P:carbohydrate metabolic process"/>
    <property type="evidence" value="ECO:0007669"/>
    <property type="project" value="InterPro"/>
</dbReference>
<dbReference type="Proteomes" id="UP000237061">
    <property type="component" value="Unassembled WGS sequence"/>
</dbReference>
<dbReference type="RefSeq" id="WP_103463712.1">
    <property type="nucleotide sequence ID" value="NZ_PPXC01000001.1"/>
</dbReference>
<organism evidence="1 2">
    <name type="scientific">Arthrobacter glacialis</name>
    <dbReference type="NCBI Taxonomy" id="1664"/>
    <lineage>
        <taxon>Bacteria</taxon>
        <taxon>Bacillati</taxon>
        <taxon>Actinomycetota</taxon>
        <taxon>Actinomycetes</taxon>
        <taxon>Micrococcales</taxon>
        <taxon>Micrococcaceae</taxon>
        <taxon>Arthrobacter</taxon>
    </lineage>
</organism>
<dbReference type="SUPFAM" id="SSF48208">
    <property type="entry name" value="Six-hairpin glycosidases"/>
    <property type="match status" value="1"/>
</dbReference>
<evidence type="ECO:0000313" key="2">
    <source>
        <dbReference type="Proteomes" id="UP000237061"/>
    </source>
</evidence>
<gene>
    <name evidence="1" type="ORF">CVS27_00060</name>
</gene>
<dbReference type="AlphaFoldDB" id="A0A2S4A1P1"/>
<comment type="caution">
    <text evidence="1">The sequence shown here is derived from an EMBL/GenBank/DDBJ whole genome shotgun (WGS) entry which is preliminary data.</text>
</comment>
<protein>
    <submittedName>
        <fullName evidence="1">Metal-independent alpha-mannosidase</fullName>
    </submittedName>
</protein>
<dbReference type="PANTHER" id="PTHR31047">
    <property type="entry name" value="MEIOTICALLY UP-REGULATED GENE 157 PROTEIN"/>
    <property type="match status" value="1"/>
</dbReference>
<dbReference type="EMBL" id="PPXC01000001">
    <property type="protein sequence ID" value="POH75047.1"/>
    <property type="molecule type" value="Genomic_DNA"/>
</dbReference>
<dbReference type="InterPro" id="IPR008313">
    <property type="entry name" value="GH125"/>
</dbReference>
<dbReference type="SMART" id="SM01149">
    <property type="entry name" value="DUF1237"/>
    <property type="match status" value="1"/>
</dbReference>
<dbReference type="InterPro" id="IPR012341">
    <property type="entry name" value="6hp_glycosidase-like_sf"/>
</dbReference>
<name>A0A2S4A1P1_ARTGL</name>
<proteinExistence type="predicted"/>
<dbReference type="Pfam" id="PF06824">
    <property type="entry name" value="Glyco_hydro_125"/>
    <property type="match status" value="1"/>
</dbReference>
<keyword evidence="2" id="KW-1185">Reference proteome</keyword>